<name>A0A0D3JJ29_EMIH1</name>
<dbReference type="GeneID" id="17269060"/>
<reference evidence="11" key="1">
    <citation type="journal article" date="2013" name="Nature">
        <title>Pan genome of the phytoplankton Emiliania underpins its global distribution.</title>
        <authorList>
            <person name="Read B.A."/>
            <person name="Kegel J."/>
            <person name="Klute M.J."/>
            <person name="Kuo A."/>
            <person name="Lefebvre S.C."/>
            <person name="Maumus F."/>
            <person name="Mayer C."/>
            <person name="Miller J."/>
            <person name="Monier A."/>
            <person name="Salamov A."/>
            <person name="Young J."/>
            <person name="Aguilar M."/>
            <person name="Claverie J.M."/>
            <person name="Frickenhaus S."/>
            <person name="Gonzalez K."/>
            <person name="Herman E.K."/>
            <person name="Lin Y.C."/>
            <person name="Napier J."/>
            <person name="Ogata H."/>
            <person name="Sarno A.F."/>
            <person name="Shmutz J."/>
            <person name="Schroeder D."/>
            <person name="de Vargas C."/>
            <person name="Verret F."/>
            <person name="von Dassow P."/>
            <person name="Valentin K."/>
            <person name="Van de Peer Y."/>
            <person name="Wheeler G."/>
            <person name="Dacks J.B."/>
            <person name="Delwiche C.F."/>
            <person name="Dyhrman S.T."/>
            <person name="Glockner G."/>
            <person name="John U."/>
            <person name="Richards T."/>
            <person name="Worden A.Z."/>
            <person name="Zhang X."/>
            <person name="Grigoriev I.V."/>
            <person name="Allen A.E."/>
            <person name="Bidle K."/>
            <person name="Borodovsky M."/>
            <person name="Bowler C."/>
            <person name="Brownlee C."/>
            <person name="Cock J.M."/>
            <person name="Elias M."/>
            <person name="Gladyshev V.N."/>
            <person name="Groth M."/>
            <person name="Guda C."/>
            <person name="Hadaegh A."/>
            <person name="Iglesias-Rodriguez M.D."/>
            <person name="Jenkins J."/>
            <person name="Jones B.M."/>
            <person name="Lawson T."/>
            <person name="Leese F."/>
            <person name="Lindquist E."/>
            <person name="Lobanov A."/>
            <person name="Lomsadze A."/>
            <person name="Malik S.B."/>
            <person name="Marsh M.E."/>
            <person name="Mackinder L."/>
            <person name="Mock T."/>
            <person name="Mueller-Roeber B."/>
            <person name="Pagarete A."/>
            <person name="Parker M."/>
            <person name="Probert I."/>
            <person name="Quesneville H."/>
            <person name="Raines C."/>
            <person name="Rensing S.A."/>
            <person name="Riano-Pachon D.M."/>
            <person name="Richier S."/>
            <person name="Rokitta S."/>
            <person name="Shiraiwa Y."/>
            <person name="Soanes D.M."/>
            <person name="van der Giezen M."/>
            <person name="Wahlund T.M."/>
            <person name="Williams B."/>
            <person name="Wilson W."/>
            <person name="Wolfe G."/>
            <person name="Wurch L.L."/>
        </authorList>
    </citation>
    <scope>NUCLEOTIDE SEQUENCE</scope>
</reference>
<dbReference type="GO" id="GO:0004605">
    <property type="term" value="F:phosphatidate cytidylyltransferase activity"/>
    <property type="evidence" value="ECO:0007669"/>
    <property type="project" value="UniProtKB-EC"/>
</dbReference>
<dbReference type="HOGENOM" id="CLU_037294_3_3_1"/>
<keyword evidence="6" id="KW-0808">Transferase</keyword>
<comment type="pathway">
    <text evidence="3">Lipid metabolism.</text>
</comment>
<sequence>DVGTTFMGVFLFGYMPSFWVRLRGIGPMAPAALLPAIVPPRLRGCAPLVALERSRSDLLTAGALVQWWTMLAIVFADVAAYFVGKRFGRTPLISVSPGKTWEGLWGGVVAATATMAAAAVLLGWPYPLATGGLYGIGCALMGLAGDLTVSLLKRSARVKDTGSIMPGHGGLLDRLDSYLLVAAPAFFYVSALRMLL</sequence>
<proteinExistence type="predicted"/>
<keyword evidence="9" id="KW-0472">Membrane</keyword>
<dbReference type="EnsemblProtists" id="EOD23514">
    <property type="protein sequence ID" value="EOD23514"/>
    <property type="gene ID" value="EMIHUDRAFT_55362"/>
</dbReference>
<accession>A0A0D3JJ29</accession>
<keyword evidence="6" id="KW-0548">Nucleotidyltransferase</keyword>
<comment type="catalytic activity">
    <reaction evidence="1">
        <text>a 1,2-diacyl-sn-glycero-3-phosphate + CTP + H(+) = a CDP-1,2-diacyl-sn-glycerol + diphosphate</text>
        <dbReference type="Rhea" id="RHEA:16229"/>
        <dbReference type="ChEBI" id="CHEBI:15378"/>
        <dbReference type="ChEBI" id="CHEBI:33019"/>
        <dbReference type="ChEBI" id="CHEBI:37563"/>
        <dbReference type="ChEBI" id="CHEBI:58332"/>
        <dbReference type="ChEBI" id="CHEBI:58608"/>
        <dbReference type="EC" id="2.7.7.41"/>
    </reaction>
</comment>
<comment type="pathway">
    <text evidence="2">Phospholipid metabolism; CDP-diacylglycerol biosynthesis; CDP-diacylglycerol from sn-glycerol 3-phosphate: step 3/3.</text>
</comment>
<keyword evidence="11" id="KW-1185">Reference proteome</keyword>
<evidence type="ECO:0000256" key="1">
    <source>
        <dbReference type="ARBA" id="ARBA00001698"/>
    </source>
</evidence>
<evidence type="ECO:0000313" key="10">
    <source>
        <dbReference type="EnsemblProtists" id="EOD23514"/>
    </source>
</evidence>
<dbReference type="GeneID" id="17257162"/>
<dbReference type="eggNOG" id="KOG1440">
    <property type="taxonomic scope" value="Eukaryota"/>
</dbReference>
<dbReference type="PaxDb" id="2903-EOD11014"/>
<evidence type="ECO:0000256" key="3">
    <source>
        <dbReference type="ARBA" id="ARBA00005189"/>
    </source>
</evidence>
<keyword evidence="7" id="KW-0594">Phospholipid biosynthesis</keyword>
<evidence type="ECO:0000256" key="6">
    <source>
        <dbReference type="ARBA" id="ARBA00022695"/>
    </source>
</evidence>
<dbReference type="PANTHER" id="PTHR47101:SF1">
    <property type="entry name" value="PHOSPHATIDATE CYTIDYLYLTRANSFERASE 4, CHLOROPLASTIC"/>
    <property type="match status" value="1"/>
</dbReference>
<reference evidence="10" key="2">
    <citation type="submission" date="2024-10" db="UniProtKB">
        <authorList>
            <consortium name="EnsemblProtists"/>
        </authorList>
    </citation>
    <scope>IDENTIFICATION</scope>
</reference>
<dbReference type="AlphaFoldDB" id="A0A0D3JJ29"/>
<dbReference type="EC" id="2.7.7.41" evidence="4"/>
<dbReference type="GO" id="GO:0008654">
    <property type="term" value="P:phospholipid biosynthetic process"/>
    <property type="evidence" value="ECO:0007669"/>
    <property type="project" value="UniProtKB-KW"/>
</dbReference>
<keyword evidence="8" id="KW-1208">Phospholipid metabolism</keyword>
<dbReference type="Proteomes" id="UP000013827">
    <property type="component" value="Unassembled WGS sequence"/>
</dbReference>
<organism evidence="10 11">
    <name type="scientific">Emiliania huxleyi (strain CCMP1516)</name>
    <dbReference type="NCBI Taxonomy" id="280463"/>
    <lineage>
        <taxon>Eukaryota</taxon>
        <taxon>Haptista</taxon>
        <taxon>Haptophyta</taxon>
        <taxon>Prymnesiophyceae</taxon>
        <taxon>Isochrysidales</taxon>
        <taxon>Noelaerhabdaceae</taxon>
        <taxon>Emiliania</taxon>
    </lineage>
</organism>
<evidence type="ECO:0000256" key="8">
    <source>
        <dbReference type="ARBA" id="ARBA00023264"/>
    </source>
</evidence>
<dbReference type="PANTHER" id="PTHR47101">
    <property type="entry name" value="PHOSPHATIDATE CYTIDYLYLTRANSFERASE 5, CHLOROPLASTIC"/>
    <property type="match status" value="1"/>
</dbReference>
<dbReference type="RefSeq" id="XP_005775943.1">
    <property type="nucleotide sequence ID" value="XM_005775886.1"/>
</dbReference>
<keyword evidence="7" id="KW-0443">Lipid metabolism</keyword>
<keyword evidence="5" id="KW-0444">Lipid biosynthesis</keyword>
<keyword evidence="9" id="KW-1133">Transmembrane helix</keyword>
<evidence type="ECO:0000313" key="11">
    <source>
        <dbReference type="Proteomes" id="UP000013827"/>
    </source>
</evidence>
<dbReference type="OMA" id="MYICACK"/>
<protein>
    <recommendedName>
        <fullName evidence="4">phosphatidate cytidylyltransferase</fullName>
        <ecNumber evidence="4">2.7.7.41</ecNumber>
    </recommendedName>
</protein>
<feature type="transmembrane region" description="Helical" evidence="9">
    <location>
        <begin position="104"/>
        <end position="126"/>
    </location>
</feature>
<evidence type="ECO:0000256" key="2">
    <source>
        <dbReference type="ARBA" id="ARBA00005119"/>
    </source>
</evidence>
<evidence type="ECO:0000256" key="7">
    <source>
        <dbReference type="ARBA" id="ARBA00023209"/>
    </source>
</evidence>
<dbReference type="EnsemblProtists" id="EOD11014">
    <property type="protein sequence ID" value="EOD11014"/>
    <property type="gene ID" value="EMIHUDRAFT_44361"/>
</dbReference>
<dbReference type="KEGG" id="ehx:EMIHUDRAFT_55362"/>
<evidence type="ECO:0000256" key="9">
    <source>
        <dbReference type="SAM" id="Phobius"/>
    </source>
</evidence>
<dbReference type="STRING" id="2903.R1ERQ2"/>
<feature type="transmembrane region" description="Helical" evidence="9">
    <location>
        <begin position="65"/>
        <end position="83"/>
    </location>
</feature>
<feature type="transmembrane region" description="Helical" evidence="9">
    <location>
        <begin position="132"/>
        <end position="152"/>
    </location>
</feature>
<dbReference type="RefSeq" id="XP_005763443.1">
    <property type="nucleotide sequence ID" value="XM_005763386.1"/>
</dbReference>
<keyword evidence="9" id="KW-0812">Transmembrane</keyword>
<dbReference type="KEGG" id="ehx:EMIHUDRAFT_44361"/>
<evidence type="ECO:0000256" key="5">
    <source>
        <dbReference type="ARBA" id="ARBA00022516"/>
    </source>
</evidence>
<evidence type="ECO:0000256" key="4">
    <source>
        <dbReference type="ARBA" id="ARBA00012487"/>
    </source>
</evidence>
<dbReference type="Pfam" id="PF01148">
    <property type="entry name" value="CTP_transf_1"/>
    <property type="match status" value="1"/>
</dbReference>